<evidence type="ECO:0000256" key="4">
    <source>
        <dbReference type="ARBA" id="ARBA00022840"/>
    </source>
</evidence>
<dbReference type="InterPro" id="IPR050052">
    <property type="entry name" value="ATP-dep_Clp_protease_ClpX"/>
</dbReference>
<dbReference type="SMART" id="SM00382">
    <property type="entry name" value="AAA"/>
    <property type="match status" value="1"/>
</dbReference>
<keyword evidence="5" id="KW-0143">Chaperone</keyword>
<dbReference type="GO" id="GO:0051082">
    <property type="term" value="F:unfolded protein binding"/>
    <property type="evidence" value="ECO:0007669"/>
    <property type="project" value="InterPro"/>
</dbReference>
<evidence type="ECO:0000313" key="11">
    <source>
        <dbReference type="EMBL" id="CAF1520213.1"/>
    </source>
</evidence>
<dbReference type="GO" id="GO:0005759">
    <property type="term" value="C:mitochondrial matrix"/>
    <property type="evidence" value="ECO:0007669"/>
    <property type="project" value="TreeGrafter"/>
</dbReference>
<dbReference type="GO" id="GO:0140662">
    <property type="term" value="F:ATP-dependent protein folding chaperone"/>
    <property type="evidence" value="ECO:0007669"/>
    <property type="project" value="InterPro"/>
</dbReference>
<proteinExistence type="predicted"/>
<dbReference type="FunFam" id="1.10.8.60:FF:000002">
    <property type="entry name" value="ATP-dependent Clp protease ATP-binding subunit ClpX"/>
    <property type="match status" value="1"/>
</dbReference>
<evidence type="ECO:0000256" key="2">
    <source>
        <dbReference type="ARBA" id="ARBA00022741"/>
    </source>
</evidence>
<dbReference type="InterPro" id="IPR003593">
    <property type="entry name" value="AAA+_ATPase"/>
</dbReference>
<evidence type="ECO:0000259" key="7">
    <source>
        <dbReference type="PROSITE" id="PS51902"/>
    </source>
</evidence>
<name>A0A815UP16_9BILA</name>
<evidence type="ECO:0000256" key="3">
    <source>
        <dbReference type="ARBA" id="ARBA00022833"/>
    </source>
</evidence>
<dbReference type="GO" id="GO:0051603">
    <property type="term" value="P:proteolysis involved in protein catabolic process"/>
    <property type="evidence" value="ECO:0007669"/>
    <property type="project" value="TreeGrafter"/>
</dbReference>
<gene>
    <name evidence="10" type="ORF">JXQ802_LOCUS40859</name>
    <name evidence="11" type="ORF">JXQ802_LOCUS41535</name>
    <name evidence="8" type="ORF">PYM288_LOCUS26202</name>
    <name evidence="9" type="ORF">PYM288_LOCUS26728</name>
</gene>
<dbReference type="AlphaFoldDB" id="A0A815UP16"/>
<dbReference type="FunFam" id="3.40.50.300:FF:000378">
    <property type="entry name" value="ATP-dependent Clp protease ATP-binding subunit clpX-like, mitochondrial"/>
    <property type="match status" value="1"/>
</dbReference>
<evidence type="ECO:0000313" key="12">
    <source>
        <dbReference type="Proteomes" id="UP000663870"/>
    </source>
</evidence>
<dbReference type="SUPFAM" id="SSF52540">
    <property type="entry name" value="P-loop containing nucleoside triphosphate hydrolases"/>
    <property type="match status" value="1"/>
</dbReference>
<dbReference type="GO" id="GO:0008270">
    <property type="term" value="F:zinc ion binding"/>
    <property type="evidence" value="ECO:0007669"/>
    <property type="project" value="InterPro"/>
</dbReference>
<dbReference type="Gene3D" id="1.10.8.60">
    <property type="match status" value="1"/>
</dbReference>
<dbReference type="GO" id="GO:0046983">
    <property type="term" value="F:protein dimerization activity"/>
    <property type="evidence" value="ECO:0007669"/>
    <property type="project" value="InterPro"/>
</dbReference>
<comment type="caution">
    <text evidence="11">The sequence shown here is derived from an EMBL/GenBank/DDBJ whole genome shotgun (WGS) entry which is preliminary data.</text>
</comment>
<evidence type="ECO:0000313" key="10">
    <source>
        <dbReference type="EMBL" id="CAF1508617.1"/>
    </source>
</evidence>
<dbReference type="InterPro" id="IPR019489">
    <property type="entry name" value="Clp_ATPase_C"/>
</dbReference>
<dbReference type="EMBL" id="CAJNOL010002522">
    <property type="protein sequence ID" value="CAF1508617.1"/>
    <property type="molecule type" value="Genomic_DNA"/>
</dbReference>
<dbReference type="EMBL" id="CAJNOL010002660">
    <property type="protein sequence ID" value="CAF1520213.1"/>
    <property type="molecule type" value="Genomic_DNA"/>
</dbReference>
<evidence type="ECO:0000256" key="1">
    <source>
        <dbReference type="ARBA" id="ARBA00022723"/>
    </source>
</evidence>
<evidence type="ECO:0000256" key="5">
    <source>
        <dbReference type="ARBA" id="ARBA00023186"/>
    </source>
</evidence>
<accession>A0A815UP16</accession>
<dbReference type="PROSITE" id="PS51902">
    <property type="entry name" value="CLPX_ZB"/>
    <property type="match status" value="1"/>
</dbReference>
<organism evidence="11 12">
    <name type="scientific">Rotaria sordida</name>
    <dbReference type="NCBI Taxonomy" id="392033"/>
    <lineage>
        <taxon>Eukaryota</taxon>
        <taxon>Metazoa</taxon>
        <taxon>Spiralia</taxon>
        <taxon>Gnathifera</taxon>
        <taxon>Rotifera</taxon>
        <taxon>Eurotatoria</taxon>
        <taxon>Bdelloidea</taxon>
        <taxon>Philodinida</taxon>
        <taxon>Philodinidae</taxon>
        <taxon>Rotaria</taxon>
    </lineage>
</organism>
<dbReference type="NCBIfam" id="NF003745">
    <property type="entry name" value="PRK05342.1"/>
    <property type="match status" value="1"/>
</dbReference>
<protein>
    <recommendedName>
        <fullName evidence="7">ClpX-type ZB domain-containing protein</fullName>
    </recommendedName>
</protein>
<keyword evidence="2" id="KW-0547">Nucleotide-binding</keyword>
<evidence type="ECO:0000256" key="6">
    <source>
        <dbReference type="SAM" id="MobiDB-lite"/>
    </source>
</evidence>
<evidence type="ECO:0000313" key="9">
    <source>
        <dbReference type="EMBL" id="CAF1238015.1"/>
    </source>
</evidence>
<dbReference type="Pfam" id="PF26040">
    <property type="entry name" value="Zn_ribbon_CLPX_N"/>
    <property type="match status" value="1"/>
</dbReference>
<dbReference type="PANTHER" id="PTHR48102:SF7">
    <property type="entry name" value="ATP-DEPENDENT CLP PROTEASE ATP-BINDING SUBUNIT CLPX-LIKE, MITOCHONDRIAL"/>
    <property type="match status" value="1"/>
</dbReference>
<evidence type="ECO:0000313" key="8">
    <source>
        <dbReference type="EMBL" id="CAF1227394.1"/>
    </source>
</evidence>
<reference evidence="11" key="1">
    <citation type="submission" date="2021-02" db="EMBL/GenBank/DDBJ databases">
        <authorList>
            <person name="Nowell W R."/>
        </authorList>
    </citation>
    <scope>NUCLEOTIDE SEQUENCE</scope>
</reference>
<feature type="region of interest" description="Disordered" evidence="6">
    <location>
        <begin position="537"/>
        <end position="582"/>
    </location>
</feature>
<dbReference type="Gene3D" id="3.40.50.300">
    <property type="entry name" value="P-loop containing nucleotide triphosphate hydrolases"/>
    <property type="match status" value="1"/>
</dbReference>
<keyword evidence="4" id="KW-0067">ATP-binding</keyword>
<dbReference type="PANTHER" id="PTHR48102">
    <property type="entry name" value="ATP-DEPENDENT CLP PROTEASE ATP-BINDING SUBUNIT CLPX-LIKE, MITOCHONDRIAL-RELATED"/>
    <property type="match status" value="1"/>
</dbReference>
<dbReference type="NCBIfam" id="TIGR00382">
    <property type="entry name" value="clpX"/>
    <property type="match status" value="1"/>
</dbReference>
<feature type="compositionally biased region" description="Basic and acidic residues" evidence="6">
    <location>
        <begin position="555"/>
        <end position="574"/>
    </location>
</feature>
<feature type="domain" description="ClpX-type ZB" evidence="7">
    <location>
        <begin position="69"/>
        <end position="124"/>
    </location>
</feature>
<dbReference type="InterPro" id="IPR004487">
    <property type="entry name" value="Clp_protease_ATP-bd_su_ClpX"/>
</dbReference>
<dbReference type="InterPro" id="IPR003959">
    <property type="entry name" value="ATPase_AAA_core"/>
</dbReference>
<dbReference type="InterPro" id="IPR059067">
    <property type="entry name" value="Znf_ribbon_CLPX-like"/>
</dbReference>
<sequence length="582" mass="65753">MYVRKLLTARFIRCEFDVFVNNSHHYSQRTHNFLISKFQQLRPYSLSNVSLARSGNNSYTIRDFGQGSKGSNSDGSGKITFLCPKCGDVCSHVESLVSSTRFVKCEKCNHFFVILSDNEGSKKVIEDKVKTRPPPPSPKKIYEFLNKYIVGQEHAKKVMSVAVYNHYKRLHNNMSTTKSQQNTSENSLINVTNQQQRGSTKYANNNEEIKYGSDFIHNENYDLKLEKSNILMLGPTGSGKTLLAQTIAKCLDVPFAICDCTSLTQAGYVGEDVESIIAKLLQDANYNVERCQQGIVFLDEVDKIGSVPGIHQLRDVGGEGVQQALLKMLEGTVVNVPEKNSRKMRGETVPVDTTNILFVASGAYTGLDKIIGRRKKEKYLGFGSTLNEIPSRRRATQLDLHEQRDENDKMIAEENLELDKYLQECEARDLIEFGMIPEFVGRLPVIVAFHCLSEDMLVRILTEPRNAYVPQYQALFQMDKVQLDFTDGALRSIAKRAVRRKTGARGLRSILERILLQPMFDIPESDIVGVRVDEEAVKSNKSPEYIRSRPITSSDELHENSTKPNEKNPKENNDNKIFLPTG</sequence>
<keyword evidence="1" id="KW-0479">Metal-binding</keyword>
<dbReference type="CDD" id="cd19497">
    <property type="entry name" value="RecA-like_ClpX"/>
    <property type="match status" value="1"/>
</dbReference>
<dbReference type="EMBL" id="CAJNOH010001643">
    <property type="protein sequence ID" value="CAF1238015.1"/>
    <property type="molecule type" value="Genomic_DNA"/>
</dbReference>
<dbReference type="Proteomes" id="UP000663870">
    <property type="component" value="Unassembled WGS sequence"/>
</dbReference>
<dbReference type="InterPro" id="IPR059188">
    <property type="entry name" value="Znf_CLPX-like"/>
</dbReference>
<dbReference type="SMART" id="SM01086">
    <property type="entry name" value="ClpB_D2-small"/>
    <property type="match status" value="1"/>
</dbReference>
<dbReference type="InterPro" id="IPR027417">
    <property type="entry name" value="P-loop_NTPase"/>
</dbReference>
<dbReference type="GO" id="GO:0016887">
    <property type="term" value="F:ATP hydrolysis activity"/>
    <property type="evidence" value="ECO:0007669"/>
    <property type="project" value="InterPro"/>
</dbReference>
<dbReference type="EMBL" id="CAJNOH010001532">
    <property type="protein sequence ID" value="CAF1227394.1"/>
    <property type="molecule type" value="Genomic_DNA"/>
</dbReference>
<dbReference type="GO" id="GO:0005524">
    <property type="term" value="F:ATP binding"/>
    <property type="evidence" value="ECO:0007669"/>
    <property type="project" value="UniProtKB-KW"/>
</dbReference>
<keyword evidence="3" id="KW-0862">Zinc</keyword>
<keyword evidence="12" id="KW-1185">Reference proteome</keyword>
<dbReference type="Pfam" id="PF07724">
    <property type="entry name" value="AAA_2"/>
    <property type="match status" value="1"/>
</dbReference>
<dbReference type="Pfam" id="PF10431">
    <property type="entry name" value="ClpB_D2-small"/>
    <property type="match status" value="1"/>
</dbReference>
<dbReference type="Proteomes" id="UP000663854">
    <property type="component" value="Unassembled WGS sequence"/>
</dbReference>